<reference evidence="4 5" key="1">
    <citation type="submission" date="2020-08" db="EMBL/GenBank/DDBJ databases">
        <title>Genomic Encyclopedia of Type Strains, Phase IV (KMG-IV): sequencing the most valuable type-strain genomes for metagenomic binning, comparative biology and taxonomic classification.</title>
        <authorList>
            <person name="Goeker M."/>
        </authorList>
    </citation>
    <scope>NUCLEOTIDE SEQUENCE [LARGE SCALE GENOMIC DNA]</scope>
    <source>
        <strain evidence="4 5">DSM 105721</strain>
    </source>
</reference>
<feature type="coiled-coil region" evidence="1">
    <location>
        <begin position="20"/>
        <end position="54"/>
    </location>
</feature>
<gene>
    <name evidence="4" type="ORF">GGR14_002254</name>
</gene>
<name>A0A7W6HXA0_9BACT</name>
<keyword evidence="1" id="KW-0175">Coiled coil</keyword>
<dbReference type="RefSeq" id="WP_151411532.1">
    <property type="nucleotide sequence ID" value="NZ_AP028155.1"/>
</dbReference>
<dbReference type="Proteomes" id="UP000546007">
    <property type="component" value="Unassembled WGS sequence"/>
</dbReference>
<dbReference type="GeneID" id="93101902"/>
<evidence type="ECO:0000256" key="1">
    <source>
        <dbReference type="SAM" id="Coils"/>
    </source>
</evidence>
<dbReference type="OrthoDB" id="799504at2"/>
<keyword evidence="5" id="KW-1185">Reference proteome</keyword>
<sequence length="121" mass="14253">MNEELDDLANDRTDEETINEDDIERQIKAEKLNLKRLEIRLKEEELSSKKQDREQRKKYVDKIFYLECVYLTIVILIIVALGNKYNNFSLDKEVIIALITTTTINVIGLFVIVAKYLFPQK</sequence>
<feature type="transmembrane region" description="Helical" evidence="3">
    <location>
        <begin position="94"/>
        <end position="118"/>
    </location>
</feature>
<feature type="transmembrane region" description="Helical" evidence="3">
    <location>
        <begin position="63"/>
        <end position="82"/>
    </location>
</feature>
<protein>
    <submittedName>
        <fullName evidence="4">Uncharacterized protein</fullName>
    </submittedName>
</protein>
<dbReference type="EMBL" id="JACIES010000005">
    <property type="protein sequence ID" value="MBB4026460.1"/>
    <property type="molecule type" value="Genomic_DNA"/>
</dbReference>
<evidence type="ECO:0000313" key="5">
    <source>
        <dbReference type="Proteomes" id="UP000546007"/>
    </source>
</evidence>
<keyword evidence="3" id="KW-0812">Transmembrane</keyword>
<proteinExistence type="predicted"/>
<feature type="region of interest" description="Disordered" evidence="2">
    <location>
        <begin position="1"/>
        <end position="20"/>
    </location>
</feature>
<comment type="caution">
    <text evidence="4">The sequence shown here is derived from an EMBL/GenBank/DDBJ whole genome shotgun (WGS) entry which is preliminary data.</text>
</comment>
<evidence type="ECO:0000256" key="3">
    <source>
        <dbReference type="SAM" id="Phobius"/>
    </source>
</evidence>
<organism evidence="4 5">
    <name type="scientific">Butyricimonas faecihominis</name>
    <dbReference type="NCBI Taxonomy" id="1472416"/>
    <lineage>
        <taxon>Bacteria</taxon>
        <taxon>Pseudomonadati</taxon>
        <taxon>Bacteroidota</taxon>
        <taxon>Bacteroidia</taxon>
        <taxon>Bacteroidales</taxon>
        <taxon>Odoribacteraceae</taxon>
        <taxon>Butyricimonas</taxon>
    </lineage>
</organism>
<keyword evidence="3" id="KW-0472">Membrane</keyword>
<dbReference type="AlphaFoldDB" id="A0A7W6HXA0"/>
<keyword evidence="3" id="KW-1133">Transmembrane helix</keyword>
<evidence type="ECO:0000256" key="2">
    <source>
        <dbReference type="SAM" id="MobiDB-lite"/>
    </source>
</evidence>
<accession>A0A7W6HXA0</accession>
<evidence type="ECO:0000313" key="4">
    <source>
        <dbReference type="EMBL" id="MBB4026460.1"/>
    </source>
</evidence>